<feature type="region of interest" description="Disordered" evidence="1">
    <location>
        <begin position="182"/>
        <end position="212"/>
    </location>
</feature>
<dbReference type="AlphaFoldDB" id="A0AAV9PP11"/>
<feature type="region of interest" description="Disordered" evidence="1">
    <location>
        <begin position="1"/>
        <end position="108"/>
    </location>
</feature>
<feature type="compositionally biased region" description="Basic and acidic residues" evidence="1">
    <location>
        <begin position="1"/>
        <end position="14"/>
    </location>
</feature>
<sequence length="256" mass="27776">MDRNNKDAVFEKKRSIASKRRPSMSPPEDSTAASPASAPTTSPYFKLKRRRAAPTSSTSTSTSPAPAPAPTTPLAGSKRKASTSTTPSSRPNSTPKSSTHRSRIPHDPINISVYELRKEGLGWDEITHQTNASCGLTGVHELTGPACYSRFTRNGPLVAKDRGEEYQRGWYMNMKGPVAFEDREEGGEDQADDGMGSEGPSGEQNSTLEGEEDVMVRSEYAKAAFWKTLLHSANAGVSDTNRLSEENIKGMVRVLV</sequence>
<dbReference type="Proteomes" id="UP001337655">
    <property type="component" value="Unassembled WGS sequence"/>
</dbReference>
<protein>
    <submittedName>
        <fullName evidence="2">Uncharacterized protein</fullName>
    </submittedName>
</protein>
<proteinExistence type="predicted"/>
<dbReference type="EMBL" id="JAVRRT010000001">
    <property type="protein sequence ID" value="KAK5175547.1"/>
    <property type="molecule type" value="Genomic_DNA"/>
</dbReference>
<evidence type="ECO:0000313" key="2">
    <source>
        <dbReference type="EMBL" id="KAK5175547.1"/>
    </source>
</evidence>
<feature type="compositionally biased region" description="Low complexity" evidence="1">
    <location>
        <begin position="30"/>
        <end position="43"/>
    </location>
</feature>
<dbReference type="GeneID" id="89922036"/>
<dbReference type="RefSeq" id="XP_064664185.1">
    <property type="nucleotide sequence ID" value="XM_064797951.1"/>
</dbReference>
<reference evidence="2 3" key="1">
    <citation type="submission" date="2023-08" db="EMBL/GenBank/DDBJ databases">
        <title>Black Yeasts Isolated from many extreme environments.</title>
        <authorList>
            <person name="Coleine C."/>
            <person name="Stajich J.E."/>
            <person name="Selbmann L."/>
        </authorList>
    </citation>
    <scope>NUCLEOTIDE SEQUENCE [LARGE SCALE GENOMIC DNA]</scope>
    <source>
        <strain evidence="2 3">CCFEE 5935</strain>
    </source>
</reference>
<evidence type="ECO:0000256" key="1">
    <source>
        <dbReference type="SAM" id="MobiDB-lite"/>
    </source>
</evidence>
<keyword evidence="3" id="KW-1185">Reference proteome</keyword>
<gene>
    <name evidence="2" type="ORF">LTR77_000686</name>
</gene>
<organism evidence="2 3">
    <name type="scientific">Saxophila tyrrhenica</name>
    <dbReference type="NCBI Taxonomy" id="1690608"/>
    <lineage>
        <taxon>Eukaryota</taxon>
        <taxon>Fungi</taxon>
        <taxon>Dikarya</taxon>
        <taxon>Ascomycota</taxon>
        <taxon>Pezizomycotina</taxon>
        <taxon>Dothideomycetes</taxon>
        <taxon>Dothideomycetidae</taxon>
        <taxon>Mycosphaerellales</taxon>
        <taxon>Extremaceae</taxon>
        <taxon>Saxophila</taxon>
    </lineage>
</organism>
<comment type="caution">
    <text evidence="2">The sequence shown here is derived from an EMBL/GenBank/DDBJ whole genome shotgun (WGS) entry which is preliminary data.</text>
</comment>
<accession>A0AAV9PP11</accession>
<feature type="compositionally biased region" description="Acidic residues" evidence="1">
    <location>
        <begin position="182"/>
        <end position="192"/>
    </location>
</feature>
<name>A0AAV9PP11_9PEZI</name>
<feature type="compositionally biased region" description="Low complexity" evidence="1">
    <location>
        <begin position="82"/>
        <end position="97"/>
    </location>
</feature>
<feature type="compositionally biased region" description="Low complexity" evidence="1">
    <location>
        <begin position="53"/>
        <end position="64"/>
    </location>
</feature>
<evidence type="ECO:0000313" key="3">
    <source>
        <dbReference type="Proteomes" id="UP001337655"/>
    </source>
</evidence>